<dbReference type="Proteomes" id="UP001331761">
    <property type="component" value="Unassembled WGS sequence"/>
</dbReference>
<evidence type="ECO:0000256" key="1">
    <source>
        <dbReference type="SAM" id="SignalP"/>
    </source>
</evidence>
<name>A0AAN8FHT0_TRICO</name>
<dbReference type="AlphaFoldDB" id="A0AAN8FHT0"/>
<keyword evidence="3" id="KW-1185">Reference proteome</keyword>
<dbReference type="EMBL" id="WIXE01017836">
    <property type="protein sequence ID" value="KAK5971398.1"/>
    <property type="molecule type" value="Genomic_DNA"/>
</dbReference>
<accession>A0AAN8FHT0</accession>
<gene>
    <name evidence="2" type="ORF">GCK32_021299</name>
</gene>
<feature type="chain" id="PRO_5043006851" evidence="1">
    <location>
        <begin position="23"/>
        <end position="63"/>
    </location>
</feature>
<feature type="signal peptide" evidence="1">
    <location>
        <begin position="1"/>
        <end position="22"/>
    </location>
</feature>
<protein>
    <submittedName>
        <fullName evidence="2">ShTK domain protein</fullName>
    </submittedName>
</protein>
<evidence type="ECO:0000313" key="2">
    <source>
        <dbReference type="EMBL" id="KAK5971398.1"/>
    </source>
</evidence>
<sequence>MLFYVLIAFLALNAFTQEGVMAQGCQNLMQGPLCDTNYKKYCNDDIMGPQVRKLCSETCGCRA</sequence>
<evidence type="ECO:0000313" key="3">
    <source>
        <dbReference type="Proteomes" id="UP001331761"/>
    </source>
</evidence>
<comment type="caution">
    <text evidence="2">The sequence shown here is derived from an EMBL/GenBank/DDBJ whole genome shotgun (WGS) entry which is preliminary data.</text>
</comment>
<organism evidence="2 3">
    <name type="scientific">Trichostrongylus colubriformis</name>
    <name type="common">Black scour worm</name>
    <dbReference type="NCBI Taxonomy" id="6319"/>
    <lineage>
        <taxon>Eukaryota</taxon>
        <taxon>Metazoa</taxon>
        <taxon>Ecdysozoa</taxon>
        <taxon>Nematoda</taxon>
        <taxon>Chromadorea</taxon>
        <taxon>Rhabditida</taxon>
        <taxon>Rhabditina</taxon>
        <taxon>Rhabditomorpha</taxon>
        <taxon>Strongyloidea</taxon>
        <taxon>Trichostrongylidae</taxon>
        <taxon>Trichostrongylus</taxon>
    </lineage>
</organism>
<reference evidence="2 3" key="1">
    <citation type="submission" date="2019-10" db="EMBL/GenBank/DDBJ databases">
        <title>Assembly and Annotation for the nematode Trichostrongylus colubriformis.</title>
        <authorList>
            <person name="Martin J."/>
        </authorList>
    </citation>
    <scope>NUCLEOTIDE SEQUENCE [LARGE SCALE GENOMIC DNA]</scope>
    <source>
        <strain evidence="2">G859</strain>
        <tissue evidence="2">Whole worm</tissue>
    </source>
</reference>
<proteinExistence type="predicted"/>
<keyword evidence="1" id="KW-0732">Signal</keyword>